<dbReference type="AlphaFoldDB" id="A0A1J4SDI8"/>
<gene>
    <name evidence="1" type="ORF">AUJ66_03185</name>
</gene>
<comment type="caution">
    <text evidence="1">The sequence shown here is derived from an EMBL/GenBank/DDBJ whole genome shotgun (WGS) entry which is preliminary data.</text>
</comment>
<dbReference type="EMBL" id="MNUO01000046">
    <property type="protein sequence ID" value="OIN97505.1"/>
    <property type="molecule type" value="Genomic_DNA"/>
</dbReference>
<evidence type="ECO:0000313" key="1">
    <source>
        <dbReference type="EMBL" id="OIN97505.1"/>
    </source>
</evidence>
<dbReference type="STRING" id="1817893.AUJ66_03185"/>
<name>A0A1J4SDI8_9BACT</name>
<protein>
    <submittedName>
        <fullName evidence="1">CopG family transcriptional regulator</fullName>
    </submittedName>
</protein>
<proteinExistence type="predicted"/>
<accession>A0A1J4SDI8</accession>
<reference evidence="1 2" key="1">
    <citation type="journal article" date="2016" name="Environ. Microbiol.">
        <title>Genomic resolution of a cold subsurface aquifer community provides metabolic insights for novel microbes adapted to high CO concentrations.</title>
        <authorList>
            <person name="Probst A.J."/>
            <person name="Castelle C.J."/>
            <person name="Singh A."/>
            <person name="Brown C.T."/>
            <person name="Anantharaman K."/>
            <person name="Sharon I."/>
            <person name="Hug L.A."/>
            <person name="Burstein D."/>
            <person name="Emerson J.B."/>
            <person name="Thomas B.C."/>
            <person name="Banfield J.F."/>
        </authorList>
    </citation>
    <scope>NUCLEOTIDE SEQUENCE [LARGE SCALE GENOMIC DNA]</scope>
    <source>
        <strain evidence="1">CG1_02_38_46</strain>
    </source>
</reference>
<organism evidence="1 2">
    <name type="scientific">Candidatus Desantisbacteria bacterium CG1_02_38_46</name>
    <dbReference type="NCBI Taxonomy" id="1817893"/>
    <lineage>
        <taxon>Bacteria</taxon>
        <taxon>Candidatus Desantisiibacteriota</taxon>
    </lineage>
</organism>
<evidence type="ECO:0000313" key="2">
    <source>
        <dbReference type="Proteomes" id="UP000182278"/>
    </source>
</evidence>
<sequence length="79" mass="9178">MPKTITLRLREEVYEEFAIGAKLDNRPISNFIETMALRQIEESTFIDPAEMAEIKANKSLMRKLERGHRQAKVLKGKFV</sequence>
<dbReference type="Proteomes" id="UP000182278">
    <property type="component" value="Unassembled WGS sequence"/>
</dbReference>